<protein>
    <submittedName>
        <fullName evidence="1">Phosphonatase-like hydrolase</fullName>
    </submittedName>
</protein>
<dbReference type="GO" id="GO:0005829">
    <property type="term" value="C:cytosol"/>
    <property type="evidence" value="ECO:0007669"/>
    <property type="project" value="TreeGrafter"/>
</dbReference>
<dbReference type="InterPro" id="IPR006439">
    <property type="entry name" value="HAD-SF_hydro_IA"/>
</dbReference>
<dbReference type="PANTHER" id="PTHR43434">
    <property type="entry name" value="PHOSPHOGLYCOLATE PHOSPHATASE"/>
    <property type="match status" value="1"/>
</dbReference>
<comment type="caution">
    <text evidence="1">The sequence shown here is derived from an EMBL/GenBank/DDBJ whole genome shotgun (WGS) entry which is preliminary data.</text>
</comment>
<keyword evidence="1" id="KW-0378">Hydrolase</keyword>
<sequence>MIELAVFDMAGTTIDDRDEVYRVLREATEREGANYTDEVFQKWMGTEKKWAIENLLRLGGVDVDDDLHEKTWEWFRQELRRTYTDNPPKPLPGIEEALTTLREQGIKVALTTGFAREIADLIFASMGWEQGETFDASACGDEVEAGRPAPDMIERVMKELGAEDTAAVVSVGDTSADVQSALRAGVTSIGVLTGHLSRKDFAAEGAHLVLDSAAELPDALADLPSSAAISAGVNQ</sequence>
<accession>A0A556C493</accession>
<dbReference type="InterPro" id="IPR050155">
    <property type="entry name" value="HAD-like_hydrolase_sf"/>
</dbReference>
<dbReference type="RefSeq" id="WP_143924464.1">
    <property type="nucleotide sequence ID" value="NZ_VLTK01000020.1"/>
</dbReference>
<dbReference type="GO" id="GO:0008967">
    <property type="term" value="F:phosphoglycolate phosphatase activity"/>
    <property type="evidence" value="ECO:0007669"/>
    <property type="project" value="TreeGrafter"/>
</dbReference>
<dbReference type="Gene3D" id="3.40.50.1000">
    <property type="entry name" value="HAD superfamily/HAD-like"/>
    <property type="match status" value="1"/>
</dbReference>
<dbReference type="NCBIfam" id="TIGR01509">
    <property type="entry name" value="HAD-SF-IA-v3"/>
    <property type="match status" value="1"/>
</dbReference>
<keyword evidence="2" id="KW-1185">Reference proteome</keyword>
<dbReference type="Pfam" id="PF13419">
    <property type="entry name" value="HAD_2"/>
    <property type="match status" value="1"/>
</dbReference>
<evidence type="ECO:0000313" key="1">
    <source>
        <dbReference type="EMBL" id="TSI12222.1"/>
    </source>
</evidence>
<gene>
    <name evidence="1" type="ORF">FO013_20740</name>
</gene>
<dbReference type="Gene3D" id="1.10.150.240">
    <property type="entry name" value="Putative phosphatase, domain 2"/>
    <property type="match status" value="1"/>
</dbReference>
<dbReference type="Proteomes" id="UP000316406">
    <property type="component" value="Unassembled WGS sequence"/>
</dbReference>
<dbReference type="PANTHER" id="PTHR43434:SF19">
    <property type="entry name" value="PHOSPHONOACETALDEHYDE HYDROLASE"/>
    <property type="match status" value="1"/>
</dbReference>
<dbReference type="AlphaFoldDB" id="A0A556C493"/>
<dbReference type="SFLD" id="SFLDS00003">
    <property type="entry name" value="Haloacid_Dehalogenase"/>
    <property type="match status" value="1"/>
</dbReference>
<dbReference type="InterPro" id="IPR041492">
    <property type="entry name" value="HAD_2"/>
</dbReference>
<dbReference type="InterPro" id="IPR023214">
    <property type="entry name" value="HAD_sf"/>
</dbReference>
<dbReference type="SUPFAM" id="SSF56784">
    <property type="entry name" value="HAD-like"/>
    <property type="match status" value="1"/>
</dbReference>
<dbReference type="OrthoDB" id="5504491at2"/>
<dbReference type="SFLD" id="SFLDG01135">
    <property type="entry name" value="C1.5.6:_HAD__Beta-PGM__Phospha"/>
    <property type="match status" value="1"/>
</dbReference>
<name>A0A556C493_BREAU</name>
<reference evidence="1 2" key="1">
    <citation type="submission" date="2019-07" db="EMBL/GenBank/DDBJ databases">
        <title>Draft genome sequence of Brevibacterium aurantiacum XU54 isolated from Xinjiang China.</title>
        <authorList>
            <person name="Xu X."/>
        </authorList>
    </citation>
    <scope>NUCLEOTIDE SEQUENCE [LARGE SCALE GENOMIC DNA]</scope>
    <source>
        <strain evidence="1 2">XU54</strain>
    </source>
</reference>
<dbReference type="GO" id="GO:0006281">
    <property type="term" value="P:DNA repair"/>
    <property type="evidence" value="ECO:0007669"/>
    <property type="project" value="TreeGrafter"/>
</dbReference>
<dbReference type="SFLD" id="SFLDG01129">
    <property type="entry name" value="C1.5:_HAD__Beta-PGM__Phosphata"/>
    <property type="match status" value="1"/>
</dbReference>
<dbReference type="EMBL" id="VLTK01000020">
    <property type="protein sequence ID" value="TSI12222.1"/>
    <property type="molecule type" value="Genomic_DNA"/>
</dbReference>
<organism evidence="1 2">
    <name type="scientific">Brevibacterium aurantiacum</name>
    <dbReference type="NCBI Taxonomy" id="273384"/>
    <lineage>
        <taxon>Bacteria</taxon>
        <taxon>Bacillati</taxon>
        <taxon>Actinomycetota</taxon>
        <taxon>Actinomycetes</taxon>
        <taxon>Micrococcales</taxon>
        <taxon>Brevibacteriaceae</taxon>
        <taxon>Brevibacterium</taxon>
    </lineage>
</organism>
<dbReference type="NCBIfam" id="TIGR03351">
    <property type="entry name" value="PhnX-like"/>
    <property type="match status" value="1"/>
</dbReference>
<dbReference type="InterPro" id="IPR022468">
    <property type="entry name" value="PhnX-like"/>
</dbReference>
<dbReference type="InterPro" id="IPR036412">
    <property type="entry name" value="HAD-like_sf"/>
</dbReference>
<dbReference type="InterPro" id="IPR023198">
    <property type="entry name" value="PGP-like_dom2"/>
</dbReference>
<evidence type="ECO:0000313" key="2">
    <source>
        <dbReference type="Proteomes" id="UP000316406"/>
    </source>
</evidence>
<proteinExistence type="predicted"/>